<dbReference type="InterPro" id="IPR003593">
    <property type="entry name" value="AAA+_ATPase"/>
</dbReference>
<dbReference type="PROSITE" id="PS00675">
    <property type="entry name" value="SIGMA54_INTERACT_1"/>
    <property type="match status" value="1"/>
</dbReference>
<dbReference type="CDD" id="cd00009">
    <property type="entry name" value="AAA"/>
    <property type="match status" value="1"/>
</dbReference>
<dbReference type="Pfam" id="PF00072">
    <property type="entry name" value="Response_reg"/>
    <property type="match status" value="1"/>
</dbReference>
<name>A0ABT3N6Z5_9BACT</name>
<proteinExistence type="predicted"/>
<evidence type="ECO:0000256" key="1">
    <source>
        <dbReference type="ARBA" id="ARBA00022741"/>
    </source>
</evidence>
<feature type="domain" description="Sigma-54 factor interaction" evidence="7">
    <location>
        <begin position="148"/>
        <end position="377"/>
    </location>
</feature>
<dbReference type="SMART" id="SM00448">
    <property type="entry name" value="REC"/>
    <property type="match status" value="1"/>
</dbReference>
<dbReference type="InterPro" id="IPR025943">
    <property type="entry name" value="Sigma_54_int_dom_ATP-bd_2"/>
</dbReference>
<dbReference type="InterPro" id="IPR002078">
    <property type="entry name" value="Sigma_54_int"/>
</dbReference>
<feature type="modified residue" description="4-aspartylphosphate" evidence="6">
    <location>
        <position position="57"/>
    </location>
</feature>
<dbReference type="Pfam" id="PF25601">
    <property type="entry name" value="AAA_lid_14"/>
    <property type="match status" value="1"/>
</dbReference>
<dbReference type="SUPFAM" id="SSF52540">
    <property type="entry name" value="P-loop containing nucleoside triphosphate hydrolases"/>
    <property type="match status" value="1"/>
</dbReference>
<dbReference type="SUPFAM" id="SSF52172">
    <property type="entry name" value="CheY-like"/>
    <property type="match status" value="1"/>
</dbReference>
<evidence type="ECO:0000256" key="2">
    <source>
        <dbReference type="ARBA" id="ARBA00022840"/>
    </source>
</evidence>
<dbReference type="InterPro" id="IPR001789">
    <property type="entry name" value="Sig_transdc_resp-reg_receiver"/>
</dbReference>
<keyword evidence="2" id="KW-0067">ATP-binding</keyword>
<evidence type="ECO:0000259" key="7">
    <source>
        <dbReference type="PROSITE" id="PS50045"/>
    </source>
</evidence>
<dbReference type="InterPro" id="IPR058031">
    <property type="entry name" value="AAA_lid_NorR"/>
</dbReference>
<comment type="caution">
    <text evidence="9">The sequence shown here is derived from an EMBL/GenBank/DDBJ whole genome shotgun (WGS) entry which is preliminary data.</text>
</comment>
<keyword evidence="4" id="KW-0238">DNA-binding</keyword>
<dbReference type="Proteomes" id="UP001209681">
    <property type="component" value="Unassembled WGS sequence"/>
</dbReference>
<dbReference type="PROSITE" id="PS00688">
    <property type="entry name" value="SIGMA54_INTERACT_3"/>
    <property type="match status" value="1"/>
</dbReference>
<dbReference type="InterPro" id="IPR009057">
    <property type="entry name" value="Homeodomain-like_sf"/>
</dbReference>
<protein>
    <submittedName>
        <fullName evidence="9">Sigma-54 dependent transcriptional regulator</fullName>
    </submittedName>
</protein>
<dbReference type="InterPro" id="IPR002197">
    <property type="entry name" value="HTH_Fis"/>
</dbReference>
<dbReference type="Gene3D" id="1.10.8.60">
    <property type="match status" value="1"/>
</dbReference>
<evidence type="ECO:0000313" key="10">
    <source>
        <dbReference type="Proteomes" id="UP001209681"/>
    </source>
</evidence>
<keyword evidence="10" id="KW-1185">Reference proteome</keyword>
<dbReference type="Gene3D" id="3.40.50.2300">
    <property type="match status" value="1"/>
</dbReference>
<dbReference type="RefSeq" id="WP_265424066.1">
    <property type="nucleotide sequence ID" value="NZ_JAPFPW010000003.1"/>
</dbReference>
<evidence type="ECO:0000256" key="3">
    <source>
        <dbReference type="ARBA" id="ARBA00023015"/>
    </source>
</evidence>
<dbReference type="PANTHER" id="PTHR32071">
    <property type="entry name" value="TRANSCRIPTIONAL REGULATORY PROTEIN"/>
    <property type="match status" value="1"/>
</dbReference>
<dbReference type="PROSITE" id="PS00676">
    <property type="entry name" value="SIGMA54_INTERACT_2"/>
    <property type="match status" value="1"/>
</dbReference>
<feature type="domain" description="Response regulatory" evidence="8">
    <location>
        <begin position="8"/>
        <end position="124"/>
    </location>
</feature>
<reference evidence="9 10" key="1">
    <citation type="submission" date="2022-11" db="EMBL/GenBank/DDBJ databases">
        <title>Desulfobotulus tamanensis H1 sp. nov. - anaerobic, alkaliphilic, sulphate reducing bacterium isolated from terrestrial mud volcano.</title>
        <authorList>
            <person name="Frolova A."/>
            <person name="Merkel A.Y."/>
            <person name="Slobodkin A.I."/>
        </authorList>
    </citation>
    <scope>NUCLEOTIDE SEQUENCE [LARGE SCALE GENOMIC DNA]</scope>
    <source>
        <strain evidence="9 10">H1</strain>
    </source>
</reference>
<dbReference type="Pfam" id="PF00158">
    <property type="entry name" value="Sigma54_activat"/>
    <property type="match status" value="1"/>
</dbReference>
<dbReference type="PROSITE" id="PS50045">
    <property type="entry name" value="SIGMA54_INTERACT_4"/>
    <property type="match status" value="1"/>
</dbReference>
<keyword evidence="3" id="KW-0805">Transcription regulation</keyword>
<accession>A0ABT3N6Z5</accession>
<gene>
    <name evidence="9" type="ORF">OOT00_04320</name>
</gene>
<organism evidence="9 10">
    <name type="scientific">Desulfobotulus pelophilus</name>
    <dbReference type="NCBI Taxonomy" id="2823377"/>
    <lineage>
        <taxon>Bacteria</taxon>
        <taxon>Pseudomonadati</taxon>
        <taxon>Thermodesulfobacteriota</taxon>
        <taxon>Desulfobacteria</taxon>
        <taxon>Desulfobacterales</taxon>
        <taxon>Desulfobacteraceae</taxon>
        <taxon>Desulfobotulus</taxon>
    </lineage>
</organism>
<dbReference type="SMART" id="SM00382">
    <property type="entry name" value="AAA"/>
    <property type="match status" value="1"/>
</dbReference>
<dbReference type="PROSITE" id="PS50110">
    <property type="entry name" value="RESPONSE_REGULATORY"/>
    <property type="match status" value="1"/>
</dbReference>
<dbReference type="PRINTS" id="PR01590">
    <property type="entry name" value="HTHFIS"/>
</dbReference>
<dbReference type="PANTHER" id="PTHR32071:SF117">
    <property type="entry name" value="PTS-DEPENDENT DIHYDROXYACETONE KINASE OPERON REGULATORY PROTEIN-RELATED"/>
    <property type="match status" value="1"/>
</dbReference>
<dbReference type="Gene3D" id="3.40.50.300">
    <property type="entry name" value="P-loop containing nucleotide triphosphate hydrolases"/>
    <property type="match status" value="1"/>
</dbReference>
<dbReference type="InterPro" id="IPR025662">
    <property type="entry name" value="Sigma_54_int_dom_ATP-bd_1"/>
</dbReference>
<dbReference type="Pfam" id="PF02954">
    <property type="entry name" value="HTH_8"/>
    <property type="match status" value="1"/>
</dbReference>
<dbReference type="InterPro" id="IPR027417">
    <property type="entry name" value="P-loop_NTPase"/>
</dbReference>
<evidence type="ECO:0000256" key="5">
    <source>
        <dbReference type="ARBA" id="ARBA00023163"/>
    </source>
</evidence>
<evidence type="ECO:0000259" key="8">
    <source>
        <dbReference type="PROSITE" id="PS50110"/>
    </source>
</evidence>
<evidence type="ECO:0000256" key="6">
    <source>
        <dbReference type="PROSITE-ProRule" id="PRU00169"/>
    </source>
</evidence>
<keyword evidence="6" id="KW-0597">Phosphoprotein</keyword>
<dbReference type="EMBL" id="JAPFPW010000003">
    <property type="protein sequence ID" value="MCW7753209.1"/>
    <property type="molecule type" value="Genomic_DNA"/>
</dbReference>
<dbReference type="InterPro" id="IPR025944">
    <property type="entry name" value="Sigma_54_int_dom_CS"/>
</dbReference>
<keyword evidence="1" id="KW-0547">Nucleotide-binding</keyword>
<keyword evidence="5" id="KW-0804">Transcription</keyword>
<sequence length="462" mass="51584">MTEKHHAQILIIEDDKALGSLLTEEIRDAGFRADHAVSAEKGLTIMQANWPDLVICDLSLPGMDGMSFLTTVLALQHQPPPCFLMITAFGTITKAVEALKIGAEDFLTKPLDLEHFTLTVRRILERKNIRDTLCRMRGFLSSEGFHGMHGQSTAMHLLFDQIRQVAKAHGPVLILGESGSGKELVAKAIHKESNRAKGPFLPVNCAGIPEHLMESEFFGHAAGAFTGASQNRHGLFAEASGGSLLLDEISEMPLFLQAKLLRILQDGKVRKVGENRESQMDVRILAATHQDMEKSVQQEHFREDLFFRLETFTLRVPPLRERGEDIELLAARFMDQFALSMDKTIKGFSASTLDMIAHYPFPGNVRELRNAMERAVTFARGHHIFPEHLPSRIRNYLRSPTPPQNANSPFLPTDRLISLADLENRYIQHVLKETGGNKRSAATILGIGRRTLYRKLGEKGSS</sequence>
<dbReference type="InterPro" id="IPR011006">
    <property type="entry name" value="CheY-like_superfamily"/>
</dbReference>
<evidence type="ECO:0000313" key="9">
    <source>
        <dbReference type="EMBL" id="MCW7753209.1"/>
    </source>
</evidence>
<evidence type="ECO:0000256" key="4">
    <source>
        <dbReference type="ARBA" id="ARBA00023125"/>
    </source>
</evidence>
<dbReference type="SUPFAM" id="SSF46689">
    <property type="entry name" value="Homeodomain-like"/>
    <property type="match status" value="1"/>
</dbReference>
<dbReference type="Gene3D" id="1.10.10.60">
    <property type="entry name" value="Homeodomain-like"/>
    <property type="match status" value="1"/>
</dbReference>